<evidence type="ECO:0000313" key="1">
    <source>
        <dbReference type="EMBL" id="MEK8090365.1"/>
    </source>
</evidence>
<evidence type="ECO:0000313" key="2">
    <source>
        <dbReference type="Proteomes" id="UP001446205"/>
    </source>
</evidence>
<comment type="caution">
    <text evidence="1">The sequence shown here is derived from an EMBL/GenBank/DDBJ whole genome shotgun (WGS) entry which is preliminary data.</text>
</comment>
<dbReference type="EMBL" id="JBBPCO010000011">
    <property type="protein sequence ID" value="MEK8090365.1"/>
    <property type="molecule type" value="Genomic_DNA"/>
</dbReference>
<proteinExistence type="predicted"/>
<accession>A0ABU9DA11</accession>
<gene>
    <name evidence="1" type="ORF">WOB96_11405</name>
</gene>
<dbReference type="Proteomes" id="UP001446205">
    <property type="component" value="Unassembled WGS sequence"/>
</dbReference>
<dbReference type="RefSeq" id="WP_341371421.1">
    <property type="nucleotide sequence ID" value="NZ_JBBPCO010000011.1"/>
</dbReference>
<keyword evidence="2" id="KW-1185">Reference proteome</keyword>
<protein>
    <submittedName>
        <fullName evidence="1">Uncharacterized protein</fullName>
    </submittedName>
</protein>
<organism evidence="1 2">
    <name type="scientific">Thermithiobacillus plumbiphilus</name>
    <dbReference type="NCBI Taxonomy" id="1729899"/>
    <lineage>
        <taxon>Bacteria</taxon>
        <taxon>Pseudomonadati</taxon>
        <taxon>Pseudomonadota</taxon>
        <taxon>Acidithiobacillia</taxon>
        <taxon>Acidithiobacillales</taxon>
        <taxon>Thermithiobacillaceae</taxon>
        <taxon>Thermithiobacillus</taxon>
    </lineage>
</organism>
<sequence length="77" mass="8762">MARFLGKSQRYVPIEVVLSNSNNEANFDAVRKLADTWSFRDNNVPEGQESKLISASGKQMKKAWGRAILFVRKVKYA</sequence>
<reference evidence="1 2" key="1">
    <citation type="submission" date="2024-04" db="EMBL/GenBank/DDBJ databases">
        <authorList>
            <person name="Abashina T."/>
            <person name="Shaikin A."/>
        </authorList>
    </citation>
    <scope>NUCLEOTIDE SEQUENCE [LARGE SCALE GENOMIC DNA]</scope>
    <source>
        <strain evidence="1 2">AAFK</strain>
    </source>
</reference>
<name>A0ABU9DA11_9PROT</name>